<reference evidence="2 3" key="1">
    <citation type="submission" date="2018-11" db="EMBL/GenBank/DDBJ databases">
        <authorList>
            <consortium name="Pathogen Informatics"/>
        </authorList>
    </citation>
    <scope>NUCLEOTIDE SEQUENCE [LARGE SCALE GENOMIC DNA]</scope>
</reference>
<evidence type="ECO:0000256" key="1">
    <source>
        <dbReference type="SAM" id="MobiDB-lite"/>
    </source>
</evidence>
<keyword evidence="3" id="KW-1185">Reference proteome</keyword>
<protein>
    <submittedName>
        <fullName evidence="2">Uncharacterized protein</fullName>
    </submittedName>
</protein>
<name>A0A3P6SYP4_CYLGO</name>
<organism evidence="2 3">
    <name type="scientific">Cylicostephanus goldi</name>
    <name type="common">Nematode worm</name>
    <dbReference type="NCBI Taxonomy" id="71465"/>
    <lineage>
        <taxon>Eukaryota</taxon>
        <taxon>Metazoa</taxon>
        <taxon>Ecdysozoa</taxon>
        <taxon>Nematoda</taxon>
        <taxon>Chromadorea</taxon>
        <taxon>Rhabditida</taxon>
        <taxon>Rhabditina</taxon>
        <taxon>Rhabditomorpha</taxon>
        <taxon>Strongyloidea</taxon>
        <taxon>Strongylidae</taxon>
        <taxon>Cylicostephanus</taxon>
    </lineage>
</organism>
<feature type="non-terminal residue" evidence="2">
    <location>
        <position position="146"/>
    </location>
</feature>
<gene>
    <name evidence="2" type="ORF">CGOC_LOCUS4873</name>
</gene>
<proteinExistence type="predicted"/>
<evidence type="ECO:0000313" key="2">
    <source>
        <dbReference type="EMBL" id="VDK60034.1"/>
    </source>
</evidence>
<feature type="region of interest" description="Disordered" evidence="1">
    <location>
        <begin position="12"/>
        <end position="31"/>
    </location>
</feature>
<dbReference type="Proteomes" id="UP000271889">
    <property type="component" value="Unassembled WGS sequence"/>
</dbReference>
<dbReference type="OrthoDB" id="5875531at2759"/>
<feature type="region of interest" description="Disordered" evidence="1">
    <location>
        <begin position="36"/>
        <end position="146"/>
    </location>
</feature>
<sequence>MRLYTVYYLAFPKKNGGPQTGNQSIAKPAAAAKKPVAAAAAKKKPPPKRATYNEWQSGPGYFGGNSAGRDRFRQRPGRPFQDTRPREIPSLLSASRGPSGVSPWSRPPFQEDVRSLEQVMRRAAHDNSSSFDTARQVDRMGLGPAM</sequence>
<accession>A0A3P6SYP4</accession>
<dbReference type="EMBL" id="UYRV01014032">
    <property type="protein sequence ID" value="VDK60034.1"/>
    <property type="molecule type" value="Genomic_DNA"/>
</dbReference>
<dbReference type="AlphaFoldDB" id="A0A3P6SYP4"/>
<feature type="compositionally biased region" description="Basic and acidic residues" evidence="1">
    <location>
        <begin position="109"/>
        <end position="125"/>
    </location>
</feature>
<evidence type="ECO:0000313" key="3">
    <source>
        <dbReference type="Proteomes" id="UP000271889"/>
    </source>
</evidence>